<dbReference type="SUPFAM" id="SSF81383">
    <property type="entry name" value="F-box domain"/>
    <property type="match status" value="1"/>
</dbReference>
<proteinExistence type="predicted"/>
<dbReference type="InterPro" id="IPR001810">
    <property type="entry name" value="F-box_dom"/>
</dbReference>
<sequence length="306" mass="35422">MMEPSGTEENRRPIYDLLMDVIQMIAALLSVKDLAACCAVSRRMREIFNGDVLWKRHCDQELAEYLPTVPCKVEPPFISPETKDTTLSPVSRWRLAFMRENHLWNNWRLEKHVMDGLSNFPTSSIRRVLCSAFFSNDVLVVIFPDQIEMWNVREHPVLEMTAPICCKKIVYHPMELECWNNLFIHILYPLVLVYEVDLKEKLCSVKHKFYFTNSKKLVIDSPKNKGILYNLNKDIYSYRHNYAHVMTGTFFVGANISSSHELTINVWDVETGEKLATTKCPIEGVAHFKMYSTGSAYVVLRVSDTS</sequence>
<name>A0A1B6KPA1_9HEMI</name>
<protein>
    <recommendedName>
        <fullName evidence="1">F-box domain-containing protein</fullName>
    </recommendedName>
</protein>
<evidence type="ECO:0000313" key="2">
    <source>
        <dbReference type="EMBL" id="JAT13270.1"/>
    </source>
</evidence>
<dbReference type="Pfam" id="PF12937">
    <property type="entry name" value="F-box-like"/>
    <property type="match status" value="1"/>
</dbReference>
<dbReference type="InterPro" id="IPR036047">
    <property type="entry name" value="F-box-like_dom_sf"/>
</dbReference>
<dbReference type="SMART" id="SM00256">
    <property type="entry name" value="FBOX"/>
    <property type="match status" value="1"/>
</dbReference>
<dbReference type="Gene3D" id="1.20.1280.50">
    <property type="match status" value="1"/>
</dbReference>
<gene>
    <name evidence="2" type="ORF">g.1912</name>
</gene>
<reference evidence="2" key="1">
    <citation type="submission" date="2015-11" db="EMBL/GenBank/DDBJ databases">
        <title>De novo transcriptome assembly of four potential Pierce s Disease insect vectors from Arizona vineyards.</title>
        <authorList>
            <person name="Tassone E.E."/>
        </authorList>
    </citation>
    <scope>NUCLEOTIDE SEQUENCE</scope>
</reference>
<dbReference type="EMBL" id="GEBQ01026707">
    <property type="protein sequence ID" value="JAT13270.1"/>
    <property type="molecule type" value="Transcribed_RNA"/>
</dbReference>
<organism evidence="2">
    <name type="scientific">Graphocephala atropunctata</name>
    <dbReference type="NCBI Taxonomy" id="36148"/>
    <lineage>
        <taxon>Eukaryota</taxon>
        <taxon>Metazoa</taxon>
        <taxon>Ecdysozoa</taxon>
        <taxon>Arthropoda</taxon>
        <taxon>Hexapoda</taxon>
        <taxon>Insecta</taxon>
        <taxon>Pterygota</taxon>
        <taxon>Neoptera</taxon>
        <taxon>Paraneoptera</taxon>
        <taxon>Hemiptera</taxon>
        <taxon>Auchenorrhyncha</taxon>
        <taxon>Membracoidea</taxon>
        <taxon>Cicadellidae</taxon>
        <taxon>Cicadellinae</taxon>
        <taxon>Cicadellini</taxon>
        <taxon>Graphocephala</taxon>
    </lineage>
</organism>
<dbReference type="AlphaFoldDB" id="A0A1B6KPA1"/>
<accession>A0A1B6KPA1</accession>
<evidence type="ECO:0000259" key="1">
    <source>
        <dbReference type="PROSITE" id="PS50181"/>
    </source>
</evidence>
<feature type="domain" description="F-box" evidence="1">
    <location>
        <begin position="11"/>
        <end position="57"/>
    </location>
</feature>
<dbReference type="PROSITE" id="PS50181">
    <property type="entry name" value="FBOX"/>
    <property type="match status" value="1"/>
</dbReference>
<feature type="non-terminal residue" evidence="2">
    <location>
        <position position="306"/>
    </location>
</feature>